<organism evidence="1 2">
    <name type="scientific">Meloidogyne enterolobii</name>
    <name type="common">Root-knot nematode worm</name>
    <name type="synonym">Meloidogyne mayaguensis</name>
    <dbReference type="NCBI Taxonomy" id="390850"/>
    <lineage>
        <taxon>Eukaryota</taxon>
        <taxon>Metazoa</taxon>
        <taxon>Ecdysozoa</taxon>
        <taxon>Nematoda</taxon>
        <taxon>Chromadorea</taxon>
        <taxon>Rhabditida</taxon>
        <taxon>Tylenchina</taxon>
        <taxon>Tylenchomorpha</taxon>
        <taxon>Tylenchoidea</taxon>
        <taxon>Meloidogynidae</taxon>
        <taxon>Meloidogyninae</taxon>
        <taxon>Meloidogyne</taxon>
    </lineage>
</organism>
<reference evidence="1" key="1">
    <citation type="submission" date="2023-11" db="EMBL/GenBank/DDBJ databases">
        <authorList>
            <person name="Poullet M."/>
        </authorList>
    </citation>
    <scope>NUCLEOTIDE SEQUENCE</scope>
    <source>
        <strain evidence="1">E1834</strain>
    </source>
</reference>
<gene>
    <name evidence="1" type="ORF">MENTE1834_LOCUS24241</name>
</gene>
<accession>A0ACB0ZE48</accession>
<comment type="caution">
    <text evidence="1">The sequence shown here is derived from an EMBL/GenBank/DDBJ whole genome shotgun (WGS) entry which is preliminary data.</text>
</comment>
<proteinExistence type="predicted"/>
<name>A0ACB0ZE48_MELEN</name>
<evidence type="ECO:0000313" key="2">
    <source>
        <dbReference type="Proteomes" id="UP001497535"/>
    </source>
</evidence>
<dbReference type="Proteomes" id="UP001497535">
    <property type="component" value="Unassembled WGS sequence"/>
</dbReference>
<dbReference type="EMBL" id="CAVMJV010000032">
    <property type="protein sequence ID" value="CAK5077331.1"/>
    <property type="molecule type" value="Genomic_DNA"/>
</dbReference>
<evidence type="ECO:0000313" key="1">
    <source>
        <dbReference type="EMBL" id="CAK5077331.1"/>
    </source>
</evidence>
<protein>
    <submittedName>
        <fullName evidence="1">Uncharacterized protein</fullName>
    </submittedName>
</protein>
<sequence length="451" mass="51679">MGKLARVYLLFLNLAREIWTELLKGENGPFAWLEAISLERKYGDVEYARKLFYKALDNVNFHPHVIYSAFIQFEREEGNRSELDLALERVNLIASNFAKNEKEQEKHLRKRKNFDGKKQGKNEGRKGGGGDKGGSNKKQKIEEKNGNNLEEKRRPQQKNKQKNEVTRGEEMDIDTLEEEQVEEGQGKVVTFETSSIPIGPIIPGINDQQQKMEKKEEEKNNGKEDIEMEQQQHQQQKEKKFGKEKQQRKFSSREQQNSSSFPYSTGLEKNKLFVKHLHFGVKEDELMKFFSQFGKVLDVRIITKWNGRSKGCAYIDFETDSEASAAILKANGEKIRGKEIAVYLSNPPEKKKEQLQPTDNLPSSSSTTPSTSSNNQQQQEKQQKIKNSLNFIPRVTAQRIGKASRLMLPTSISKNKNVEVKGEEEKSTTEAVNSPMGEIVQSTEEISMEQK</sequence>
<keyword evidence="2" id="KW-1185">Reference proteome</keyword>